<protein>
    <submittedName>
        <fullName evidence="2">Stage II sporulation protein M</fullName>
    </submittedName>
</protein>
<keyword evidence="1" id="KW-0472">Membrane</keyword>
<keyword evidence="1" id="KW-1133">Transmembrane helix</keyword>
<keyword evidence="1" id="KW-0812">Transmembrane</keyword>
<name>A0ABT9VSV1_9BACI</name>
<gene>
    <name evidence="2" type="ORF">J2S06_003199</name>
</gene>
<feature type="transmembrane region" description="Helical" evidence="1">
    <location>
        <begin position="71"/>
        <end position="91"/>
    </location>
</feature>
<evidence type="ECO:0000256" key="1">
    <source>
        <dbReference type="SAM" id="Phobius"/>
    </source>
</evidence>
<evidence type="ECO:0000313" key="2">
    <source>
        <dbReference type="EMBL" id="MDQ0164054.1"/>
    </source>
</evidence>
<dbReference type="Proteomes" id="UP001225646">
    <property type="component" value="Unassembled WGS sequence"/>
</dbReference>
<dbReference type="Pfam" id="PF01944">
    <property type="entry name" value="SpoIIM"/>
    <property type="match status" value="1"/>
</dbReference>
<organism evidence="2 3">
    <name type="scientific">Aeribacillus alveayuensis</name>
    <dbReference type="NCBI Taxonomy" id="279215"/>
    <lineage>
        <taxon>Bacteria</taxon>
        <taxon>Bacillati</taxon>
        <taxon>Bacillota</taxon>
        <taxon>Bacilli</taxon>
        <taxon>Bacillales</taxon>
        <taxon>Bacillaceae</taxon>
        <taxon>Aeribacillus</taxon>
    </lineage>
</organism>
<feature type="transmembrane region" description="Helical" evidence="1">
    <location>
        <begin position="15"/>
        <end position="36"/>
    </location>
</feature>
<dbReference type="EMBL" id="JAUSTR010000041">
    <property type="protein sequence ID" value="MDQ0164054.1"/>
    <property type="molecule type" value="Genomic_DNA"/>
</dbReference>
<reference evidence="2 3" key="1">
    <citation type="submission" date="2023-07" db="EMBL/GenBank/DDBJ databases">
        <title>Genomic Encyclopedia of Type Strains, Phase IV (KMG-IV): sequencing the most valuable type-strain genomes for metagenomic binning, comparative biology and taxonomic classification.</title>
        <authorList>
            <person name="Goeker M."/>
        </authorList>
    </citation>
    <scope>NUCLEOTIDE SEQUENCE [LARGE SCALE GENOMIC DNA]</scope>
    <source>
        <strain evidence="2 3">DSM 19092</strain>
    </source>
</reference>
<sequence length="134" mass="15107">MFQTIKLDLTEMDNWWFYFSSNSLTCLFIMAGIFIYAIPTIFLLIFNGIIIGITVVATVDQGASIEQIILALLPHGILEVPAIIIAGMVGLKGLTFYHKEKDRLYYIKIIKSAAFVFFLLFLASFIEAYISVPI</sequence>
<keyword evidence="3" id="KW-1185">Reference proteome</keyword>
<accession>A0ABT9VSV1</accession>
<feature type="transmembrane region" description="Helical" evidence="1">
    <location>
        <begin position="112"/>
        <end position="132"/>
    </location>
</feature>
<comment type="caution">
    <text evidence="2">The sequence shown here is derived from an EMBL/GenBank/DDBJ whole genome shotgun (WGS) entry which is preliminary data.</text>
</comment>
<feature type="transmembrane region" description="Helical" evidence="1">
    <location>
        <begin position="41"/>
        <end position="59"/>
    </location>
</feature>
<dbReference type="InterPro" id="IPR002798">
    <property type="entry name" value="SpoIIM-like"/>
</dbReference>
<evidence type="ECO:0000313" key="3">
    <source>
        <dbReference type="Proteomes" id="UP001225646"/>
    </source>
</evidence>
<proteinExistence type="predicted"/>